<keyword evidence="4" id="KW-0378">Hydrolase</keyword>
<gene>
    <name evidence="4" type="ORF">Q5716_08365</name>
</gene>
<protein>
    <submittedName>
        <fullName evidence="4">Glycoside hydrolase family 13 protein</fullName>
    </submittedName>
</protein>
<dbReference type="Gene3D" id="3.90.400.10">
    <property type="entry name" value="Oligo-1,6-glucosidase, Domain 2"/>
    <property type="match status" value="1"/>
</dbReference>
<sequence length="543" mass="60135">MAPVVSPPTTDPDWWRTAVIYQVYVRSFADGDGDGTGDLAGVRSRLGYLRDLGVDALWFTPWYASPLADGGYDVSDYRAIHPAFGQLRDAEALIAEALELGIRTIVDIVPNHVSSEHEWFRAALAAGPGSPERERFWFRPGRGEAGERRPTDWISNFQGETWTRTADGEWYLHLFTPEQPDLNWNHLDVRREHEDVLRFWFDRGVAGVRIDSAALLVKDPALPEVPENPGPGEHPNTDRDEVHDIYRSWRAVADSYPGTRVLVGEVWMPDPQRFANYLRPDEMHTAFNFDFMARPWDADQLRQSIDEMLAAHAPVGAPSTWVLSNHDVTRPVTRYGRVDSSFSFASKRFGVQTDLALGTRRARAAALLTAALPGSLYLYQGDELGLPEVEDLPEGARQDPMHFRSGGIDPGRDGCRVPLPWSGTAAPFGFSPTGSSDPWLPQPADWAKYTVEQQEADPDSMLSLYRAALGIRRRTADLSTGGFDWLDSEPGVLAFRRGSGFVCIANLSDRPLDLSGRGTLLLGSAQLAGDGELPPDSAAWLAP</sequence>
<keyword evidence="5" id="KW-1185">Reference proteome</keyword>
<feature type="domain" description="Glycosyl hydrolase family 13 catalytic" evidence="3">
    <location>
        <begin position="22"/>
        <end position="416"/>
    </location>
</feature>
<dbReference type="CDD" id="cd11332">
    <property type="entry name" value="AmyAc_OligoGlu_TS"/>
    <property type="match status" value="1"/>
</dbReference>
<dbReference type="PANTHER" id="PTHR10357">
    <property type="entry name" value="ALPHA-AMYLASE FAMILY MEMBER"/>
    <property type="match status" value="1"/>
</dbReference>
<accession>A0ABT9BS72</accession>
<evidence type="ECO:0000259" key="3">
    <source>
        <dbReference type="SMART" id="SM00642"/>
    </source>
</evidence>
<dbReference type="GO" id="GO:0016787">
    <property type="term" value="F:hydrolase activity"/>
    <property type="evidence" value="ECO:0007669"/>
    <property type="project" value="UniProtKB-KW"/>
</dbReference>
<name>A0ABT9BS72_9MICO</name>
<evidence type="ECO:0000313" key="5">
    <source>
        <dbReference type="Proteomes" id="UP001241072"/>
    </source>
</evidence>
<reference evidence="4 5" key="1">
    <citation type="submission" date="2023-07" db="EMBL/GenBank/DDBJ databases">
        <title>Protaetiibacter sp. nov WY-16 isolated from soil.</title>
        <authorList>
            <person name="Liu B."/>
            <person name="Wan Y."/>
        </authorList>
    </citation>
    <scope>NUCLEOTIDE SEQUENCE [LARGE SCALE GENOMIC DNA]</scope>
    <source>
        <strain evidence="4 5">WY-16</strain>
    </source>
</reference>
<organism evidence="4 5">
    <name type="scientific">Antiquaquibacter soli</name>
    <dbReference type="NCBI Taxonomy" id="3064523"/>
    <lineage>
        <taxon>Bacteria</taxon>
        <taxon>Bacillati</taxon>
        <taxon>Actinomycetota</taxon>
        <taxon>Actinomycetes</taxon>
        <taxon>Micrococcales</taxon>
        <taxon>Microbacteriaceae</taxon>
        <taxon>Antiquaquibacter</taxon>
    </lineage>
</organism>
<dbReference type="PANTHER" id="PTHR10357:SF179">
    <property type="entry name" value="NEUTRAL AND BASIC AMINO ACID TRANSPORT PROTEIN RBAT"/>
    <property type="match status" value="1"/>
</dbReference>
<evidence type="ECO:0000256" key="1">
    <source>
        <dbReference type="ARBA" id="ARBA00008061"/>
    </source>
</evidence>
<dbReference type="Proteomes" id="UP001241072">
    <property type="component" value="Unassembled WGS sequence"/>
</dbReference>
<dbReference type="InterPro" id="IPR006047">
    <property type="entry name" value="GH13_cat_dom"/>
</dbReference>
<dbReference type="SUPFAM" id="SSF51445">
    <property type="entry name" value="(Trans)glycosidases"/>
    <property type="match status" value="1"/>
</dbReference>
<evidence type="ECO:0000313" key="4">
    <source>
        <dbReference type="EMBL" id="MDO7882235.1"/>
    </source>
</evidence>
<proteinExistence type="inferred from homology"/>
<dbReference type="SMART" id="SM00642">
    <property type="entry name" value="Aamy"/>
    <property type="match status" value="1"/>
</dbReference>
<dbReference type="InterPro" id="IPR017853">
    <property type="entry name" value="GH"/>
</dbReference>
<evidence type="ECO:0000256" key="2">
    <source>
        <dbReference type="SAM" id="MobiDB-lite"/>
    </source>
</evidence>
<dbReference type="Pfam" id="PF00128">
    <property type="entry name" value="Alpha-amylase"/>
    <property type="match status" value="1"/>
</dbReference>
<dbReference type="InterPro" id="IPR045857">
    <property type="entry name" value="O16G_dom_2"/>
</dbReference>
<comment type="caution">
    <text evidence="4">The sequence shown here is derived from an EMBL/GenBank/DDBJ whole genome shotgun (WGS) entry which is preliminary data.</text>
</comment>
<feature type="region of interest" description="Disordered" evidence="2">
    <location>
        <begin position="221"/>
        <end position="240"/>
    </location>
</feature>
<dbReference type="EMBL" id="JAUQUB010000001">
    <property type="protein sequence ID" value="MDO7882235.1"/>
    <property type="molecule type" value="Genomic_DNA"/>
</dbReference>
<dbReference type="Gene3D" id="3.20.20.80">
    <property type="entry name" value="Glycosidases"/>
    <property type="match status" value="1"/>
</dbReference>
<comment type="similarity">
    <text evidence="1">Belongs to the glycosyl hydrolase 13 family.</text>
</comment>